<dbReference type="HOGENOM" id="CLU_021080_0_0_5"/>
<dbReference type="EMBL" id="FQ311873">
    <property type="protein sequence ID" value="CBS91326.1"/>
    <property type="molecule type" value="Genomic_DNA"/>
</dbReference>
<dbReference type="GO" id="GO:0008381">
    <property type="term" value="F:mechanosensitive monoatomic ion channel activity"/>
    <property type="evidence" value="ECO:0007669"/>
    <property type="project" value="UniProtKB-ARBA"/>
</dbReference>
<comment type="subcellular location">
    <subcellularLocation>
        <location evidence="1">Membrane</location>
    </subcellularLocation>
</comment>
<dbReference type="GO" id="GO:0016020">
    <property type="term" value="C:membrane"/>
    <property type="evidence" value="ECO:0007669"/>
    <property type="project" value="UniProtKB-SubCell"/>
</dbReference>
<dbReference type="Proteomes" id="UP000005667">
    <property type="component" value="Plasmid AZO_p5"/>
</dbReference>
<feature type="transmembrane region" description="Helical" evidence="5">
    <location>
        <begin position="158"/>
        <end position="177"/>
    </location>
</feature>
<geneLocation type="plasmid" evidence="7 8">
    <name>AZO_p5</name>
</geneLocation>
<dbReference type="AlphaFoldDB" id="G7ZIE2"/>
<evidence type="ECO:0000259" key="6">
    <source>
        <dbReference type="Pfam" id="PF00924"/>
    </source>
</evidence>
<dbReference type="PANTHER" id="PTHR30566:SF25">
    <property type="entry name" value="INNER MEMBRANE PROTEIN"/>
    <property type="match status" value="1"/>
</dbReference>
<accession>G7ZIE2</accession>
<feature type="transmembrane region" description="Helical" evidence="5">
    <location>
        <begin position="85"/>
        <end position="110"/>
    </location>
</feature>
<dbReference type="InterPro" id="IPR023408">
    <property type="entry name" value="MscS_beta-dom_sf"/>
</dbReference>
<keyword evidence="8" id="KW-1185">Reference proteome</keyword>
<proteinExistence type="predicted"/>
<dbReference type="Gene3D" id="1.10.287.1260">
    <property type="match status" value="1"/>
</dbReference>
<keyword evidence="4 5" id="KW-0472">Membrane</keyword>
<evidence type="ECO:0000256" key="3">
    <source>
        <dbReference type="ARBA" id="ARBA00022989"/>
    </source>
</evidence>
<evidence type="ECO:0000256" key="4">
    <source>
        <dbReference type="ARBA" id="ARBA00023136"/>
    </source>
</evidence>
<gene>
    <name evidence="7" type="ordered locus">AZOLI_p50334</name>
</gene>
<dbReference type="OrthoDB" id="9792218at2"/>
<evidence type="ECO:0000313" key="8">
    <source>
        <dbReference type="Proteomes" id="UP000005667"/>
    </source>
</evidence>
<dbReference type="InterPro" id="IPR010920">
    <property type="entry name" value="LSM_dom_sf"/>
</dbReference>
<name>G7ZIE2_AZOL4</name>
<keyword evidence="2 5" id="KW-0812">Transmembrane</keyword>
<evidence type="ECO:0000256" key="1">
    <source>
        <dbReference type="ARBA" id="ARBA00004370"/>
    </source>
</evidence>
<protein>
    <submittedName>
        <fullName evidence="7">Small-conductance mechanosensitive (Mcs) ion channel</fullName>
    </submittedName>
</protein>
<dbReference type="SUPFAM" id="SSF50182">
    <property type="entry name" value="Sm-like ribonucleoproteins"/>
    <property type="match status" value="1"/>
</dbReference>
<reference evidence="8" key="1">
    <citation type="journal article" date="2011" name="PLoS Genet.">
        <title>Azospirillum genomes reveal transition of bacteria from aquatic to terrestrial environments.</title>
        <authorList>
            <person name="Wisniewski-Dye F."/>
            <person name="Borziak K."/>
            <person name="Khalsa-Moyers G."/>
            <person name="Alexandre G."/>
            <person name="Sukharnikov L.O."/>
            <person name="Wuichet K."/>
            <person name="Hurst G.B."/>
            <person name="McDonald W.H."/>
            <person name="Robertson J.S."/>
            <person name="Barbe V."/>
            <person name="Calteau A."/>
            <person name="Rouy Z."/>
            <person name="Mangenot S."/>
            <person name="Prigent-Combaret C."/>
            <person name="Normand P."/>
            <person name="Boyer M."/>
            <person name="Siguier P."/>
            <person name="Dessaux Y."/>
            <person name="Elmerich C."/>
            <person name="Condemine G."/>
            <person name="Krishnen G."/>
            <person name="Kennedy I."/>
            <person name="Paterson A.H."/>
            <person name="Gonzalez V."/>
            <person name="Mavingui P."/>
            <person name="Zhulin I.B."/>
        </authorList>
    </citation>
    <scope>NUCLEOTIDE SEQUENCE [LARGE SCALE GENOMIC DNA]</scope>
    <source>
        <strain evidence="8">4B</strain>
    </source>
</reference>
<keyword evidence="7" id="KW-0614">Plasmid</keyword>
<evidence type="ECO:0000313" key="7">
    <source>
        <dbReference type="EMBL" id="CBS91326.1"/>
    </source>
</evidence>
<dbReference type="Pfam" id="PF00924">
    <property type="entry name" value="MS_channel_2nd"/>
    <property type="match status" value="1"/>
</dbReference>
<feature type="transmembrane region" description="Helical" evidence="5">
    <location>
        <begin position="12"/>
        <end position="33"/>
    </location>
</feature>
<dbReference type="KEGG" id="ali:AZOLI_p50334"/>
<keyword evidence="3 5" id="KW-1133">Transmembrane helix</keyword>
<feature type="transmembrane region" description="Helical" evidence="5">
    <location>
        <begin position="54"/>
        <end position="73"/>
    </location>
</feature>
<evidence type="ECO:0000256" key="5">
    <source>
        <dbReference type="SAM" id="Phobius"/>
    </source>
</evidence>
<evidence type="ECO:0000256" key="2">
    <source>
        <dbReference type="ARBA" id="ARBA00022692"/>
    </source>
</evidence>
<dbReference type="Gene3D" id="2.30.30.60">
    <property type="match status" value="1"/>
</dbReference>
<feature type="transmembrane region" description="Helical" evidence="5">
    <location>
        <begin position="131"/>
        <end position="152"/>
    </location>
</feature>
<dbReference type="RefSeq" id="WP_014250148.1">
    <property type="nucleotide sequence ID" value="NC_016624.1"/>
</dbReference>
<feature type="domain" description="Mechanosensitive ion channel MscS" evidence="6">
    <location>
        <begin position="180"/>
        <end position="246"/>
    </location>
</feature>
<dbReference type="InterPro" id="IPR006685">
    <property type="entry name" value="MscS_channel_2nd"/>
</dbReference>
<organism evidence="7 8">
    <name type="scientific">Azospirillum lipoferum (strain 4B)</name>
    <dbReference type="NCBI Taxonomy" id="862719"/>
    <lineage>
        <taxon>Bacteria</taxon>
        <taxon>Pseudomonadati</taxon>
        <taxon>Pseudomonadota</taxon>
        <taxon>Alphaproteobacteria</taxon>
        <taxon>Rhodospirillales</taxon>
        <taxon>Azospirillaceae</taxon>
        <taxon>Azospirillum</taxon>
    </lineage>
</organism>
<sequence length="368" mass="40138">MEFPISSTVAAFLAPVVAVAIAIALHEVAWRVLQRLFRPTNAPVLSRVVRAGRTATRFALVFAALLASVPALPLPATAMEMLARAVGIGFIGALGWAVAGKVGAVFDAYLDRSGPNERGFEWRRRRTKLTVFRRLALLTVLGITAGFMLMTVPLVRTIGISLFASAGVAGIVLGIAARPTIANLIAGIQIALTQPIRIGDSVVVEGEWGNVDEITSTYVVVRIWDDRRLIVPLGYFLEKPFQNWTRDAPNILGSVMLYVDYSVPIPALRDQLRKVLDSTSLWDKRVWNLQVTDLKEHTMELRALVSAPDAGTAWDLRCLVREEMIRFLTEQYPGSLPRERLDLARPASGAAGERLASMESGVGANGQT</sequence>
<dbReference type="PANTHER" id="PTHR30566">
    <property type="entry name" value="YNAI-RELATED MECHANOSENSITIVE ION CHANNEL"/>
    <property type="match status" value="1"/>
</dbReference>